<accession>A0A4Y5T4D6</accession>
<evidence type="ECO:0000313" key="1">
    <source>
        <dbReference type="EMBL" id="QDB00943.1"/>
    </source>
</evidence>
<name>A0A4Y5T4D6_CLOPF</name>
<reference evidence="1" key="1">
    <citation type="journal article" date="2019" name="Pathogens">
        <title>In silico Identification of Novel Toxin Homologs and Associated Mobile Genetic Elements in Clostridium perfringens.</title>
        <authorList>
            <person name="Lacey J.A."/>
            <person name="Johanesen P.A."/>
            <person name="Lyras D."/>
            <person name="Moore R.J."/>
        </authorList>
    </citation>
    <scope>NUCLEOTIDE SEQUENCE</scope>
    <source>
        <strain evidence="1">T84</strain>
        <plasmid evidence="1">pCPT84-1</plasmid>
    </source>
</reference>
<proteinExistence type="predicted"/>
<dbReference type="AlphaFoldDB" id="A0A4Y5T4D6"/>
<dbReference type="RefSeq" id="WP_283698553.1">
    <property type="nucleotide sequence ID" value="NZ_CATNXL010000006.1"/>
</dbReference>
<dbReference type="EMBL" id="MK285057">
    <property type="protein sequence ID" value="QDB00943.1"/>
    <property type="molecule type" value="Genomic_DNA"/>
</dbReference>
<protein>
    <submittedName>
        <fullName evidence="1">Uncharacterized protein</fullName>
    </submittedName>
</protein>
<organism evidence="1">
    <name type="scientific">Clostridium perfringens</name>
    <dbReference type="NCBI Taxonomy" id="1502"/>
    <lineage>
        <taxon>Bacteria</taxon>
        <taxon>Bacillati</taxon>
        <taxon>Bacillota</taxon>
        <taxon>Clostridia</taxon>
        <taxon>Eubacteriales</taxon>
        <taxon>Clostridiaceae</taxon>
        <taxon>Clostridium</taxon>
    </lineage>
</organism>
<sequence>MNIFEFREYIEENLEKEQFLKSIEERIIASNNEVEEKYQVKEKDLKNVAEKVYKQMIENIYQKVFNNLNKKEKTSREAWINKINSLEVLDEMERSLYE</sequence>
<keyword evidence="1" id="KW-0614">Plasmid</keyword>
<geneLocation type="plasmid" evidence="1">
    <name>pCPT84-1</name>
</geneLocation>